<gene>
    <name evidence="2" type="ORF">IAC18_07365</name>
</gene>
<keyword evidence="1" id="KW-0812">Transmembrane</keyword>
<keyword evidence="1" id="KW-0472">Membrane</keyword>
<accession>A0A9D1FEC0</accession>
<reference evidence="2" key="2">
    <citation type="journal article" date="2021" name="PeerJ">
        <title>Extensive microbial diversity within the chicken gut microbiome revealed by metagenomics and culture.</title>
        <authorList>
            <person name="Gilroy R."/>
            <person name="Ravi A."/>
            <person name="Getino M."/>
            <person name="Pursley I."/>
            <person name="Horton D.L."/>
            <person name="Alikhan N.F."/>
            <person name="Baker D."/>
            <person name="Gharbi K."/>
            <person name="Hall N."/>
            <person name="Watson M."/>
            <person name="Adriaenssens E.M."/>
            <person name="Foster-Nyarko E."/>
            <person name="Jarju S."/>
            <person name="Secka A."/>
            <person name="Antonio M."/>
            <person name="Oren A."/>
            <person name="Chaudhuri R.R."/>
            <person name="La Ragione R."/>
            <person name="Hildebrand F."/>
            <person name="Pallen M.J."/>
        </authorList>
    </citation>
    <scope>NUCLEOTIDE SEQUENCE</scope>
    <source>
        <strain evidence="2">ChiHjej10B9-9673</strain>
    </source>
</reference>
<dbReference type="AlphaFoldDB" id="A0A9D1FEC0"/>
<evidence type="ECO:0000313" key="3">
    <source>
        <dbReference type="Proteomes" id="UP000824001"/>
    </source>
</evidence>
<comment type="caution">
    <text evidence="2">The sequence shown here is derived from an EMBL/GenBank/DDBJ whole genome shotgun (WGS) entry which is preliminary data.</text>
</comment>
<name>A0A9D1FEC0_9FIRM</name>
<evidence type="ECO:0000256" key="1">
    <source>
        <dbReference type="SAM" id="Phobius"/>
    </source>
</evidence>
<dbReference type="Proteomes" id="UP000824001">
    <property type="component" value="Unassembled WGS sequence"/>
</dbReference>
<evidence type="ECO:0000313" key="2">
    <source>
        <dbReference type="EMBL" id="HIS67368.1"/>
    </source>
</evidence>
<keyword evidence="1" id="KW-1133">Transmembrane helix</keyword>
<dbReference type="EMBL" id="DVJK01000209">
    <property type="protein sequence ID" value="HIS67368.1"/>
    <property type="molecule type" value="Genomic_DNA"/>
</dbReference>
<feature type="transmembrane region" description="Helical" evidence="1">
    <location>
        <begin position="43"/>
        <end position="62"/>
    </location>
</feature>
<protein>
    <submittedName>
        <fullName evidence="2">Uncharacterized protein</fullName>
    </submittedName>
</protein>
<reference evidence="2" key="1">
    <citation type="submission" date="2020-10" db="EMBL/GenBank/DDBJ databases">
        <authorList>
            <person name="Gilroy R."/>
        </authorList>
    </citation>
    <scope>NUCLEOTIDE SEQUENCE</scope>
    <source>
        <strain evidence="2">ChiHjej10B9-9673</strain>
    </source>
</reference>
<organism evidence="2 3">
    <name type="scientific">Candidatus Scatomorpha merdipullorum</name>
    <dbReference type="NCBI Taxonomy" id="2840927"/>
    <lineage>
        <taxon>Bacteria</taxon>
        <taxon>Bacillati</taxon>
        <taxon>Bacillota</taxon>
        <taxon>Clostridia</taxon>
        <taxon>Eubacteriales</taxon>
        <taxon>Candidatus Scatomorpha</taxon>
    </lineage>
</organism>
<proteinExistence type="predicted"/>
<sequence>MENKLKRAVEGIELPEDAAARIRAGLSSAPAGKPRRRLRGRTVIIAAAAAALLIVGAGAAYVQVFRNSEIVGGVEDIPEPTFRNSGILEDLGPEIAVSYSRPSADFGTPRTLDEGAESIRKLYASFGTDERLGGSILPGMHWTHSEVVCGSEDVLVRDVYGEDGYVKRDYFPEDPALVAGEFPFVCVDYDALGRIASPAPESCYGGVIKDRRGRLCESFINCFYEAGTEGEWFSLDFTHLAEREWSGSNYIFEGDWDEAYVYKNANGLEFVITALDSRADAECTTAHTSITITSYFMSTAELEAVLDCVSLPEG</sequence>